<proteinExistence type="predicted"/>
<evidence type="ECO:0000256" key="1">
    <source>
        <dbReference type="SAM" id="Phobius"/>
    </source>
</evidence>
<evidence type="ECO:0000313" key="3">
    <source>
        <dbReference type="Proteomes" id="UP000008068"/>
    </source>
</evidence>
<feature type="transmembrane region" description="Helical" evidence="1">
    <location>
        <begin position="219"/>
        <end position="240"/>
    </location>
</feature>
<organism evidence="3">
    <name type="scientific">Caenorhabditis brenneri</name>
    <name type="common">Nematode worm</name>
    <dbReference type="NCBI Taxonomy" id="135651"/>
    <lineage>
        <taxon>Eukaryota</taxon>
        <taxon>Metazoa</taxon>
        <taxon>Ecdysozoa</taxon>
        <taxon>Nematoda</taxon>
        <taxon>Chromadorea</taxon>
        <taxon>Rhabditida</taxon>
        <taxon>Rhabditina</taxon>
        <taxon>Rhabditomorpha</taxon>
        <taxon>Rhabditoidea</taxon>
        <taxon>Rhabditidae</taxon>
        <taxon>Peloderinae</taxon>
        <taxon>Caenorhabditis</taxon>
    </lineage>
</organism>
<evidence type="ECO:0000313" key="2">
    <source>
        <dbReference type="EMBL" id="EGT58843.1"/>
    </source>
</evidence>
<keyword evidence="1" id="KW-0812">Transmembrane</keyword>
<sequence length="302" mass="34444">MEVASSIDFSDPYYSKNLTNVDVNWLTQPYLPQHPRTHFGTLFILAVFYAIYVRLWLINRAIFGVEEYRKNNSFIWFLTVLNYMNLANCLSSVSMINVRLDTVCDGIYADLEMIGLVITSILSDCTYRSMIWFLIIICVMVCYGKLNEKLVIGSAISMPTIFLIWSALLRTIAVRYDYNVDVEYLGVSCLNGCCASGVIQIIPKNLTSVFEVLTTVNDYINLVTVLAMILLIPSLLVTMVNSITRKDRLNDIAYWTPMFTVICQNLQMFATFSVYPSYRKYITNSFSLKKNPLCCGLCCVPK</sequence>
<dbReference type="EMBL" id="GL379873">
    <property type="protein sequence ID" value="EGT58843.1"/>
    <property type="molecule type" value="Genomic_DNA"/>
</dbReference>
<reference evidence="3" key="1">
    <citation type="submission" date="2011-07" db="EMBL/GenBank/DDBJ databases">
        <authorList>
            <consortium name="Caenorhabditis brenneri Sequencing and Analysis Consortium"/>
            <person name="Wilson R.K."/>
        </authorList>
    </citation>
    <scope>NUCLEOTIDE SEQUENCE [LARGE SCALE GENOMIC DNA]</scope>
    <source>
        <strain evidence="3">PB2801</strain>
    </source>
</reference>
<dbReference type="InParanoid" id="G0NEL7"/>
<feature type="transmembrane region" description="Helical" evidence="1">
    <location>
        <begin position="116"/>
        <end position="143"/>
    </location>
</feature>
<protein>
    <submittedName>
        <fullName evidence="2">Uncharacterized protein</fullName>
    </submittedName>
</protein>
<name>G0NEL7_CAEBE</name>
<dbReference type="AlphaFoldDB" id="G0NEL7"/>
<gene>
    <name evidence="2" type="ORF">CAEBREN_21640</name>
</gene>
<feature type="transmembrane region" description="Helical" evidence="1">
    <location>
        <begin position="39"/>
        <end position="62"/>
    </location>
</feature>
<feature type="transmembrane region" description="Helical" evidence="1">
    <location>
        <begin position="150"/>
        <end position="168"/>
    </location>
</feature>
<keyword evidence="1" id="KW-0472">Membrane</keyword>
<accession>G0NEL7</accession>
<keyword evidence="3" id="KW-1185">Reference proteome</keyword>
<keyword evidence="1" id="KW-1133">Transmembrane helix</keyword>
<feature type="transmembrane region" description="Helical" evidence="1">
    <location>
        <begin position="74"/>
        <end position="96"/>
    </location>
</feature>
<dbReference type="HOGENOM" id="CLU_922061_0_0_1"/>
<dbReference type="eggNOG" id="ENOG502TJVY">
    <property type="taxonomic scope" value="Eukaryota"/>
</dbReference>
<dbReference type="Proteomes" id="UP000008068">
    <property type="component" value="Unassembled WGS sequence"/>
</dbReference>